<dbReference type="AlphaFoldDB" id="A0A8T2J5C9"/>
<dbReference type="PANTHER" id="PTHR13318">
    <property type="entry name" value="PARTNER OF PAIRED, ISOFORM B-RELATED"/>
    <property type="match status" value="1"/>
</dbReference>
<evidence type="ECO:0000256" key="2">
    <source>
        <dbReference type="ARBA" id="ARBA00039628"/>
    </source>
</evidence>
<dbReference type="SMART" id="SM00367">
    <property type="entry name" value="LRR_CC"/>
    <property type="match status" value="5"/>
</dbReference>
<sequence>MVVKLDLRECDISDTALQGISHCKQLRKININARKGEERPLITSEGVATLANSCPNLSLISLKGCCSLTDDGVVSLALNCRLLQVVNLSGCCGISDLSLQALGENCVFLQSMDFSSTKVTDDGVKALVSSKCSQSLKEVLMSRCVFLTDKSVESVVLCCPNINIFVFYGCPLVTGWSQEILDHMAESNKLKQVTWTVY</sequence>
<reference evidence="4" key="1">
    <citation type="thesis" date="2020" institute="ProQuest LLC" country="789 East Eisenhower Parkway, Ann Arbor, MI, USA">
        <title>Comparative Genomics and Chromosome Evolution.</title>
        <authorList>
            <person name="Mudd A.B."/>
        </authorList>
    </citation>
    <scope>NUCLEOTIDE SEQUENCE</scope>
    <source>
        <strain evidence="4">Female2</strain>
        <tissue evidence="4">Blood</tissue>
    </source>
</reference>
<comment type="caution">
    <text evidence="4">The sequence shown here is derived from an EMBL/GenBank/DDBJ whole genome shotgun (WGS) entry which is preliminary data.</text>
</comment>
<organism evidence="4 5">
    <name type="scientific">Hymenochirus boettgeri</name>
    <name type="common">Congo dwarf clawed frog</name>
    <dbReference type="NCBI Taxonomy" id="247094"/>
    <lineage>
        <taxon>Eukaryota</taxon>
        <taxon>Metazoa</taxon>
        <taxon>Chordata</taxon>
        <taxon>Craniata</taxon>
        <taxon>Vertebrata</taxon>
        <taxon>Euteleostomi</taxon>
        <taxon>Amphibia</taxon>
        <taxon>Batrachia</taxon>
        <taxon>Anura</taxon>
        <taxon>Pipoidea</taxon>
        <taxon>Pipidae</taxon>
        <taxon>Pipinae</taxon>
        <taxon>Hymenochirus</taxon>
    </lineage>
</organism>
<dbReference type="InterPro" id="IPR032675">
    <property type="entry name" value="LRR_dom_sf"/>
</dbReference>
<comment type="similarity">
    <text evidence="1">Belongs to the AMN1 family.</text>
</comment>
<gene>
    <name evidence="4" type="ORF">GDO86_005009</name>
</gene>
<protein>
    <recommendedName>
        <fullName evidence="2">Protein AMN1 homolog</fullName>
    </recommendedName>
</protein>
<dbReference type="GO" id="GO:0019005">
    <property type="term" value="C:SCF ubiquitin ligase complex"/>
    <property type="evidence" value="ECO:0007669"/>
    <property type="project" value="TreeGrafter"/>
</dbReference>
<proteinExistence type="inferred from homology"/>
<dbReference type="InterPro" id="IPR006553">
    <property type="entry name" value="Leu-rich_rpt_Cys-con_subtyp"/>
</dbReference>
<evidence type="ECO:0000256" key="1">
    <source>
        <dbReference type="ARBA" id="ARBA00038257"/>
    </source>
</evidence>
<dbReference type="InterPro" id="IPR057207">
    <property type="entry name" value="FBXL15_LRR"/>
</dbReference>
<dbReference type="PANTHER" id="PTHR13318:SF254">
    <property type="entry name" value="PROTEIN AMN1 HOMOLOG"/>
    <property type="match status" value="1"/>
</dbReference>
<feature type="domain" description="F-box/LRR-repeat protein 15-like leucin rich repeat" evidence="3">
    <location>
        <begin position="41"/>
        <end position="189"/>
    </location>
</feature>
<keyword evidence="5" id="KW-1185">Reference proteome</keyword>
<dbReference type="SUPFAM" id="SSF52047">
    <property type="entry name" value="RNI-like"/>
    <property type="match status" value="1"/>
</dbReference>
<evidence type="ECO:0000313" key="5">
    <source>
        <dbReference type="Proteomes" id="UP000812440"/>
    </source>
</evidence>
<dbReference type="InterPro" id="IPR001611">
    <property type="entry name" value="Leu-rich_rpt"/>
</dbReference>
<evidence type="ECO:0000313" key="4">
    <source>
        <dbReference type="EMBL" id="KAG8438654.1"/>
    </source>
</evidence>
<dbReference type="EMBL" id="JAACNH010000006">
    <property type="protein sequence ID" value="KAG8438654.1"/>
    <property type="molecule type" value="Genomic_DNA"/>
</dbReference>
<accession>A0A8T2J5C9</accession>
<dbReference type="Proteomes" id="UP000812440">
    <property type="component" value="Chromosome 3"/>
</dbReference>
<name>A0A8T2J5C9_9PIPI</name>
<dbReference type="GO" id="GO:0031146">
    <property type="term" value="P:SCF-dependent proteasomal ubiquitin-dependent protein catabolic process"/>
    <property type="evidence" value="ECO:0007669"/>
    <property type="project" value="TreeGrafter"/>
</dbReference>
<dbReference type="Gene3D" id="3.80.10.10">
    <property type="entry name" value="Ribonuclease Inhibitor"/>
    <property type="match status" value="1"/>
</dbReference>
<dbReference type="Pfam" id="PF25372">
    <property type="entry name" value="DUF7885"/>
    <property type="match status" value="1"/>
</dbReference>
<evidence type="ECO:0000259" key="3">
    <source>
        <dbReference type="Pfam" id="PF25372"/>
    </source>
</evidence>
<dbReference type="Pfam" id="PF13516">
    <property type="entry name" value="LRR_6"/>
    <property type="match status" value="1"/>
</dbReference>
<dbReference type="OrthoDB" id="10257471at2759"/>